<reference evidence="4" key="2">
    <citation type="submission" date="2023-02" db="EMBL/GenBank/DDBJ databases">
        <authorList>
            <person name="Huang Y."/>
            <person name="Zhang Y."/>
            <person name="Zhang T."/>
            <person name="Wang J."/>
        </authorList>
    </citation>
    <scope>NUCLEOTIDE SEQUENCE</scope>
    <source>
        <strain evidence="4">KJ-1</strain>
    </source>
</reference>
<reference evidence="4" key="1">
    <citation type="journal article" date="2022" name="Front Environ Sci">
        <title>Complete genome sequence analysis of a novel alkane-degrading bacterial strain, Acinetobacter vivianii KJ-1, and its diesel degradation ability.</title>
        <authorList>
            <person name="Zhang Y."/>
            <person name="Song F."/>
            <person name="Wang J."/>
            <person name="Zhao Q."/>
            <person name="Zheng L."/>
            <person name="Wang Z."/>
            <person name="Zhang X."/>
            <person name="Gao Y."/>
            <person name="Chen G."/>
            <person name="Huang Y."/>
        </authorList>
    </citation>
    <scope>NUCLEOTIDE SEQUENCE</scope>
    <source>
        <strain evidence="4">KJ-1</strain>
    </source>
</reference>
<feature type="compositionally biased region" description="Polar residues" evidence="1">
    <location>
        <begin position="181"/>
        <end position="195"/>
    </location>
</feature>
<dbReference type="InterPro" id="IPR055226">
    <property type="entry name" value="FilE_C"/>
</dbReference>
<feature type="region of interest" description="Disordered" evidence="1">
    <location>
        <begin position="95"/>
        <end position="118"/>
    </location>
</feature>
<dbReference type="NCBIfam" id="NF033645">
    <property type="entry name" value="pilus_FilE"/>
    <property type="match status" value="1"/>
</dbReference>
<name>A0AAJ6NK66_9GAMM</name>
<gene>
    <name evidence="4" type="primary">filE</name>
    <name evidence="4" type="ORF">LF296_03665</name>
</gene>
<feature type="region of interest" description="Disordered" evidence="1">
    <location>
        <begin position="132"/>
        <end position="195"/>
    </location>
</feature>
<evidence type="ECO:0000256" key="1">
    <source>
        <dbReference type="SAM" id="MobiDB-lite"/>
    </source>
</evidence>
<protein>
    <submittedName>
        <fullName evidence="4">Pilus assembly protein FilE</fullName>
    </submittedName>
</protein>
<feature type="signal peptide" evidence="2">
    <location>
        <begin position="1"/>
        <end position="24"/>
    </location>
</feature>
<dbReference type="InterPro" id="IPR049782">
    <property type="entry name" value="FilE-like"/>
</dbReference>
<proteinExistence type="predicted"/>
<evidence type="ECO:0000313" key="5">
    <source>
        <dbReference type="Proteomes" id="UP001199528"/>
    </source>
</evidence>
<dbReference type="KEGG" id="aviv:LF296_03665"/>
<dbReference type="EMBL" id="CP085083">
    <property type="protein sequence ID" value="WDZ51899.1"/>
    <property type="molecule type" value="Genomic_DNA"/>
</dbReference>
<sequence>MYKMIKQPLLVTLFVALSSGGAVYAEEGFYTIIGPDGRPMIIPQKKQSHSVKTIPVQQKQEKVTQVEKVETVVVEKKQPDKKEAVSSKPATVMVVPKESSIQKQNTDASVSHPPVIVPEPSKQVNKIVEVKKEQPQPPVAETARPTVTSSQKSHPVHIEPTISIKPSLASEKPNKKEVVVPSQQSSDAVNVENSTSAPLSKIDGVEYVNNEYLEDQEFNLDGKKRFYTMPDGTGRMETIERKKGVNQSMLNRLLNRNPKPEEPIVLSSTYIRLSAEDLAATFENDRCFLKDYKKSIKTLTSKKEVGVWPRKPLKEKFEYEVVKLDHSVEYMQIASYASSNEKPVYYWPLVVFLDEKGCAQEAVSGFKNNSLNTTLLQHSAIQGVIKIPPKAEYMMMTPLASAIDVPESELSNQGQIRISALK</sequence>
<feature type="compositionally biased region" description="Polar residues" evidence="1">
    <location>
        <begin position="99"/>
        <end position="109"/>
    </location>
</feature>
<feature type="chain" id="PRO_5042527739" evidence="2">
    <location>
        <begin position="25"/>
        <end position="422"/>
    </location>
</feature>
<organism evidence="4 5">
    <name type="scientific">Acinetobacter vivianii</name>
    <dbReference type="NCBI Taxonomy" id="1776742"/>
    <lineage>
        <taxon>Bacteria</taxon>
        <taxon>Pseudomonadati</taxon>
        <taxon>Pseudomonadota</taxon>
        <taxon>Gammaproteobacteria</taxon>
        <taxon>Moraxellales</taxon>
        <taxon>Moraxellaceae</taxon>
        <taxon>Acinetobacter</taxon>
    </lineage>
</organism>
<dbReference type="RefSeq" id="WP_272655529.1">
    <property type="nucleotide sequence ID" value="NZ_CP085083.1"/>
</dbReference>
<accession>A0AAJ6NK66</accession>
<feature type="domain" description="FilE C-terminal" evidence="3">
    <location>
        <begin position="259"/>
        <end position="422"/>
    </location>
</feature>
<dbReference type="Proteomes" id="UP001199528">
    <property type="component" value="Chromosome"/>
</dbReference>
<evidence type="ECO:0000259" key="3">
    <source>
        <dbReference type="Pfam" id="PF22881"/>
    </source>
</evidence>
<evidence type="ECO:0000313" key="4">
    <source>
        <dbReference type="EMBL" id="WDZ51899.1"/>
    </source>
</evidence>
<evidence type="ECO:0000256" key="2">
    <source>
        <dbReference type="SAM" id="SignalP"/>
    </source>
</evidence>
<dbReference type="Pfam" id="PF22881">
    <property type="entry name" value="FilE_C"/>
    <property type="match status" value="1"/>
</dbReference>
<keyword evidence="2" id="KW-0732">Signal</keyword>
<dbReference type="AlphaFoldDB" id="A0AAJ6NK66"/>